<dbReference type="GO" id="GO:0008270">
    <property type="term" value="F:zinc ion binding"/>
    <property type="evidence" value="ECO:0007669"/>
    <property type="project" value="UniProtKB-KW"/>
</dbReference>
<evidence type="ECO:0000256" key="4">
    <source>
        <dbReference type="ARBA" id="ARBA00022771"/>
    </source>
</evidence>
<dbReference type="GO" id="GO:0005634">
    <property type="term" value="C:nucleus"/>
    <property type="evidence" value="ECO:0007669"/>
    <property type="project" value="UniProtKB-SubCell"/>
</dbReference>
<dbReference type="STRING" id="147828.A0A4S2KZE5"/>
<feature type="region of interest" description="Disordered" evidence="7">
    <location>
        <begin position="1306"/>
        <end position="1355"/>
    </location>
</feature>
<dbReference type="PANTHER" id="PTHR24406">
    <property type="entry name" value="TRANSCRIPTIONAL REPRESSOR CTCFL-RELATED"/>
    <property type="match status" value="1"/>
</dbReference>
<name>A0A4S2KZE5_OPIFE</name>
<feature type="compositionally biased region" description="Polar residues" evidence="7">
    <location>
        <begin position="1117"/>
        <end position="1129"/>
    </location>
</feature>
<feature type="region of interest" description="Disordered" evidence="7">
    <location>
        <begin position="1102"/>
        <end position="1151"/>
    </location>
</feature>
<evidence type="ECO:0000256" key="1">
    <source>
        <dbReference type="ARBA" id="ARBA00004123"/>
    </source>
</evidence>
<comment type="caution">
    <text evidence="9">The sequence shown here is derived from an EMBL/GenBank/DDBJ whole genome shotgun (WGS) entry which is preliminary data.</text>
</comment>
<evidence type="ECO:0000256" key="6">
    <source>
        <dbReference type="ARBA" id="ARBA00023242"/>
    </source>
</evidence>
<keyword evidence="3" id="KW-0677">Repeat</keyword>
<keyword evidence="10" id="KW-1185">Reference proteome</keyword>
<evidence type="ECO:0000313" key="9">
    <source>
        <dbReference type="EMBL" id="TGZ55106.1"/>
    </source>
</evidence>
<feature type="region of interest" description="Disordered" evidence="7">
    <location>
        <begin position="719"/>
        <end position="738"/>
    </location>
</feature>
<feature type="compositionally biased region" description="Polar residues" evidence="7">
    <location>
        <begin position="1052"/>
        <end position="1083"/>
    </location>
</feature>
<protein>
    <recommendedName>
        <fullName evidence="8">C2H2-type domain-containing protein</fullName>
    </recommendedName>
</protein>
<keyword evidence="6" id="KW-0539">Nucleus</keyword>
<dbReference type="OrthoDB" id="125347at2759"/>
<evidence type="ECO:0000256" key="7">
    <source>
        <dbReference type="SAM" id="MobiDB-lite"/>
    </source>
</evidence>
<keyword evidence="2" id="KW-0479">Metal-binding</keyword>
<evidence type="ECO:0000259" key="8">
    <source>
        <dbReference type="PROSITE" id="PS00028"/>
    </source>
</evidence>
<keyword evidence="4" id="KW-0863">Zinc-finger</keyword>
<evidence type="ECO:0000313" key="10">
    <source>
        <dbReference type="Proteomes" id="UP000308267"/>
    </source>
</evidence>
<reference evidence="9 10" key="1">
    <citation type="journal article" date="2019" name="BMC Genomics">
        <title>New insights from Opisthorchis felineus genome: update on genomics of the epidemiologically important liver flukes.</title>
        <authorList>
            <person name="Ershov N.I."/>
            <person name="Mordvinov V.A."/>
            <person name="Prokhortchouk E.B."/>
            <person name="Pakharukova M.Y."/>
            <person name="Gunbin K.V."/>
            <person name="Ustyantsev K."/>
            <person name="Genaev M.A."/>
            <person name="Blinov A.G."/>
            <person name="Mazur A."/>
            <person name="Boulygina E."/>
            <person name="Tsygankova S."/>
            <person name="Khrameeva E."/>
            <person name="Chekanov N."/>
            <person name="Fan G."/>
            <person name="Xiao A."/>
            <person name="Zhang H."/>
            <person name="Xu X."/>
            <person name="Yang H."/>
            <person name="Solovyev V."/>
            <person name="Lee S.M."/>
            <person name="Liu X."/>
            <person name="Afonnikov D.A."/>
            <person name="Skryabin K.G."/>
        </authorList>
    </citation>
    <scope>NUCLEOTIDE SEQUENCE [LARGE SCALE GENOMIC DNA]</scope>
    <source>
        <strain evidence="9">AK-0245</strain>
        <tissue evidence="9">Whole organism</tissue>
    </source>
</reference>
<organism evidence="9 10">
    <name type="scientific">Opisthorchis felineus</name>
    <dbReference type="NCBI Taxonomy" id="147828"/>
    <lineage>
        <taxon>Eukaryota</taxon>
        <taxon>Metazoa</taxon>
        <taxon>Spiralia</taxon>
        <taxon>Lophotrochozoa</taxon>
        <taxon>Platyhelminthes</taxon>
        <taxon>Trematoda</taxon>
        <taxon>Digenea</taxon>
        <taxon>Opisthorchiida</taxon>
        <taxon>Opisthorchiata</taxon>
        <taxon>Opisthorchiidae</taxon>
        <taxon>Opisthorchis</taxon>
    </lineage>
</organism>
<feature type="domain" description="C2H2-type" evidence="8">
    <location>
        <begin position="1693"/>
        <end position="1714"/>
    </location>
</feature>
<dbReference type="EMBL" id="SJOL01009866">
    <property type="protein sequence ID" value="TGZ55106.1"/>
    <property type="molecule type" value="Genomic_DNA"/>
</dbReference>
<proteinExistence type="predicted"/>
<feature type="compositionally biased region" description="Low complexity" evidence="7">
    <location>
        <begin position="1132"/>
        <end position="1151"/>
    </location>
</feature>
<dbReference type="SMART" id="SM00355">
    <property type="entry name" value="ZnF_C2H2"/>
    <property type="match status" value="13"/>
</dbReference>
<feature type="region of interest" description="Disordered" evidence="7">
    <location>
        <begin position="1042"/>
        <end position="1083"/>
    </location>
</feature>
<comment type="subcellular location">
    <subcellularLocation>
        <location evidence="1">Nucleus</location>
    </subcellularLocation>
</comment>
<evidence type="ECO:0000256" key="2">
    <source>
        <dbReference type="ARBA" id="ARBA00022723"/>
    </source>
</evidence>
<gene>
    <name evidence="9" type="ORF">CRM22_010490</name>
</gene>
<feature type="compositionally biased region" description="Low complexity" evidence="7">
    <location>
        <begin position="1314"/>
        <end position="1332"/>
    </location>
</feature>
<dbReference type="InterPro" id="IPR013087">
    <property type="entry name" value="Znf_C2H2_type"/>
</dbReference>
<dbReference type="PROSITE" id="PS00028">
    <property type="entry name" value="ZINC_FINGER_C2H2_1"/>
    <property type="match status" value="1"/>
</dbReference>
<keyword evidence="5" id="KW-0862">Zinc</keyword>
<dbReference type="Proteomes" id="UP000308267">
    <property type="component" value="Unassembled WGS sequence"/>
</dbReference>
<evidence type="ECO:0000256" key="5">
    <source>
        <dbReference type="ARBA" id="ARBA00022833"/>
    </source>
</evidence>
<dbReference type="InterPro" id="IPR050888">
    <property type="entry name" value="ZnF_C2H2-type_TF"/>
</dbReference>
<sequence length="1926" mass="212330">MSSPTASEKRRLKDRRRNFNPKWEQDFAFINHEGRPLCLICNVSLTHFKSCNLKRHYETHHRKFAIDYPPWSELRRNKLIALKIARTNPGAKQVSAGPDTELVDEAGRLITGSVHQTALGLSDAEFCKRLLSRVVVILDPNNVRLQRLIPAIPISDTDAAAPVAESTSNQSALNYCQSETASVPSELISGYPESAVQQTPPITTTNPRLVHQLLSKYIKLVERSAGCFICSACTDRNSALQRTTSFSDVSDFQAHISTQHAQLTQLSCVYCGWQVYSDRFVTHVVQHFLPRQGTGGIYACPVEPECSSRFCTNQFTLLEAHWFAQHPTEAQHQSTFKCPHCLRSFPTLSLWSSHLRRSVRSLVHCSAPGCFVKSPSRTLLLDHVNRMHTNNRSASVLLNETIEVVCNKQEVTPTKLDSSDTESVDGHRNLTLLSKCPSSSKHELEPTFVFLLRCPYCNMSTVRWNHFQMHASTCPTALRSAKASKTHQTSSTTYRCRVYWCSECQAVSTEKYLVTEHVTFSHEGKAVVVHEKLHIRLLDSNLLSVLPDPPLSQSTINSSAMPGAVGTNTLGSNATLFGSLYGNPVRPSSPEDDDETESPMNLAALARPSASKFGYAGRNQQSISSISARPSLQANTSCQVSSASVSWNPPGGCNTRDPSLSLLQSAAALKKLQEITATGCPDGTNMSASDAASAVAAMAAAALTGLTGFDVTNPLSSAQALPSRAPQSSIPGLTNVTSKSPGITSVELGTHQLAMAKKDKPLELLENSGLEAHRQCMDSTAEGVIDSLGCGIKSSDGARAADDLVSFPFDETKFRKELTGRIRPNILDSLVAKMHQFASYFVRILGKENHRRIPVCPECEKVFPYGLGDFKRHLLTVHLEVPREYLKDCLRFTYLPKSEEKFQEMQEQLAMRLMKPRLLEAGRRRVPLPYSIVILRRLTRHLPIATREFLEQKMQVYSRLSVIVDTRGGFRRYRCNHCSYSSPHALADVRKHILGSHCGISTKHFRHCLQASRLDPVEYTLFSDDKLARLARDFMHRRHGSEAFQSVGDRSPSPNDSASQNGITECDSLDSSPSRANSDSKSQDAYVSHFTAVVPGSKNRVTVRIRPPIPPDDLTFSVPSSVASPTNGDMYSHSSPPHSPESPESFSEFHSSTATVDNLDLNALSSIPGLEGADSIVDLSLPFSEPVLRQLMDAAGATKAHLDDMLAKMHIYSTYQMTRICKGDRTLAFRCPCGRLFITTRAPDLKIRAATLADSRRHVMGVHARIPHEFITICCQASRIAREYDFQIYPDDMLLRLAMDRPIKLTKLPPVGAPPSSRTSSSLPLPSAKPLAVNSPLGQSRTNDSSDHLDINSEGLDQSMNMDSLELQSNCSADGLHGLRDPNEDELASLADDKKNPKPPEDPICQLTLAQSSGTEEVERVINLPYSSDALHSLVEGYCPPSYFPVLEEKMDVYSAHKVFITRRRGRRYFCCSGCASSSPHGMGDIRKHILGVHAKVPERYKAAAMHCSRLSREDNTLLPNHVLLHLAKMKWKGTVIKPLADLDLSQFGTRRASAMGLVRPSGGQFASQVYQPSIQHRDSEKLTALSTTASSVKVNNVERGSSASPSKSPDYPATYDSNVPPIDVEFNHSGSEDKLDLGQFYIVRMNVDKDQSIAGHGSLVYACSVCLFFSTYVGAARAHVVRRHMRLPAHTCVYCHQAFKTGKEALKHHELTHAELDYVTGEQLRTYSRAVLEVPIKDITSESTERVVELQQGLRTQGLNRLTDEDAEDATLFENEMDEDGLNISIDVSDKNTSEDYLQSVFPSPAGFVGEKPAKVPRLEGELQRFSNGTASSSCDRTDLTVTLNGTGVKFSTPNNLPRVGLSGSSRRKPSKLQLVQLKPSTELDGTASVCPNDIDQSNQCENQNWDCSSPPELPGKLILDVGEV</sequence>
<evidence type="ECO:0000256" key="3">
    <source>
        <dbReference type="ARBA" id="ARBA00022737"/>
    </source>
</evidence>
<accession>A0A4S2KZE5</accession>